<dbReference type="Pfam" id="PF01850">
    <property type="entry name" value="PIN"/>
    <property type="match status" value="1"/>
</dbReference>
<keyword evidence="7" id="KW-1185">Reference proteome</keyword>
<keyword evidence="3" id="KW-0378">Hydrolase</keyword>
<evidence type="ECO:0000313" key="6">
    <source>
        <dbReference type="EMBL" id="MBB4660529.1"/>
    </source>
</evidence>
<organism evidence="6 7">
    <name type="scientific">Conexibacter arvalis</name>
    <dbReference type="NCBI Taxonomy" id="912552"/>
    <lineage>
        <taxon>Bacteria</taxon>
        <taxon>Bacillati</taxon>
        <taxon>Actinomycetota</taxon>
        <taxon>Thermoleophilia</taxon>
        <taxon>Solirubrobacterales</taxon>
        <taxon>Conexibacteraceae</taxon>
        <taxon>Conexibacter</taxon>
    </lineage>
</organism>
<keyword evidence="4" id="KW-0460">Magnesium</keyword>
<dbReference type="GO" id="GO:0016787">
    <property type="term" value="F:hydrolase activity"/>
    <property type="evidence" value="ECO:0007669"/>
    <property type="project" value="UniProtKB-KW"/>
</dbReference>
<dbReference type="InterPro" id="IPR002716">
    <property type="entry name" value="PIN_dom"/>
</dbReference>
<dbReference type="GO" id="GO:0004521">
    <property type="term" value="F:RNA endonuclease activity"/>
    <property type="evidence" value="ECO:0007669"/>
    <property type="project" value="InterPro"/>
</dbReference>
<dbReference type="SUPFAM" id="SSF88723">
    <property type="entry name" value="PIN domain-like"/>
    <property type="match status" value="1"/>
</dbReference>
<dbReference type="InterPro" id="IPR039018">
    <property type="entry name" value="VapC20-like"/>
</dbReference>
<evidence type="ECO:0000256" key="2">
    <source>
        <dbReference type="ARBA" id="ARBA00022723"/>
    </source>
</evidence>
<dbReference type="RefSeq" id="WP_183337943.1">
    <property type="nucleotide sequence ID" value="NZ_JACHNU010000001.1"/>
</dbReference>
<dbReference type="GO" id="GO:0016075">
    <property type="term" value="P:rRNA catabolic process"/>
    <property type="evidence" value="ECO:0007669"/>
    <property type="project" value="TreeGrafter"/>
</dbReference>
<reference evidence="6 7" key="1">
    <citation type="submission" date="2020-08" db="EMBL/GenBank/DDBJ databases">
        <title>Genomic Encyclopedia of Archaeal and Bacterial Type Strains, Phase II (KMG-II): from individual species to whole genera.</title>
        <authorList>
            <person name="Goeker M."/>
        </authorList>
    </citation>
    <scope>NUCLEOTIDE SEQUENCE [LARGE SCALE GENOMIC DNA]</scope>
    <source>
        <strain evidence="6 7">DSM 23288</strain>
    </source>
</reference>
<evidence type="ECO:0000313" key="7">
    <source>
        <dbReference type="Proteomes" id="UP000585272"/>
    </source>
</evidence>
<name>A0A840I6K7_9ACTN</name>
<dbReference type="PANTHER" id="PTHR42188:SF1">
    <property type="entry name" value="23S RRNA-SPECIFIC ENDONUCLEASE VAPC20"/>
    <property type="match status" value="1"/>
</dbReference>
<evidence type="ECO:0000256" key="1">
    <source>
        <dbReference type="ARBA" id="ARBA00022722"/>
    </source>
</evidence>
<keyword evidence="2" id="KW-0479">Metal-binding</keyword>
<dbReference type="Proteomes" id="UP000585272">
    <property type="component" value="Unassembled WGS sequence"/>
</dbReference>
<dbReference type="EMBL" id="JACHNU010000001">
    <property type="protein sequence ID" value="MBB4660529.1"/>
    <property type="molecule type" value="Genomic_DNA"/>
</dbReference>
<accession>A0A840I6K7</accession>
<keyword evidence="1" id="KW-0540">Nuclease</keyword>
<evidence type="ECO:0000256" key="3">
    <source>
        <dbReference type="ARBA" id="ARBA00022801"/>
    </source>
</evidence>
<dbReference type="Gene3D" id="3.40.50.1010">
    <property type="entry name" value="5'-nuclease"/>
    <property type="match status" value="1"/>
</dbReference>
<protein>
    <submittedName>
        <fullName evidence="6">Putative nucleic acid-binding protein</fullName>
    </submittedName>
</protein>
<gene>
    <name evidence="6" type="ORF">BDZ31_000102</name>
</gene>
<proteinExistence type="predicted"/>
<sequence length="130" mass="14373">MTFVDTSALLAFLDRDAARHAEVVAAMTDVLTQRDGLTHNYIVIEAEALIHRRYGAAPARLLLQDVIPLLDIVWITPDLHAAAVVAHLADLRRRTSLVDHMSFTVMREHGITDALALDRHFAEAGFKPGP</sequence>
<dbReference type="PANTHER" id="PTHR42188">
    <property type="entry name" value="23S RRNA-SPECIFIC ENDONUCLEASE VAPC20"/>
    <property type="match status" value="1"/>
</dbReference>
<dbReference type="InterPro" id="IPR029060">
    <property type="entry name" value="PIN-like_dom_sf"/>
</dbReference>
<comment type="caution">
    <text evidence="6">The sequence shown here is derived from an EMBL/GenBank/DDBJ whole genome shotgun (WGS) entry which is preliminary data.</text>
</comment>
<evidence type="ECO:0000256" key="4">
    <source>
        <dbReference type="ARBA" id="ARBA00022842"/>
    </source>
</evidence>
<evidence type="ECO:0000259" key="5">
    <source>
        <dbReference type="Pfam" id="PF01850"/>
    </source>
</evidence>
<dbReference type="GO" id="GO:0046872">
    <property type="term" value="F:metal ion binding"/>
    <property type="evidence" value="ECO:0007669"/>
    <property type="project" value="UniProtKB-KW"/>
</dbReference>
<feature type="domain" description="PIN" evidence="5">
    <location>
        <begin position="3"/>
        <end position="126"/>
    </location>
</feature>
<dbReference type="AlphaFoldDB" id="A0A840I6K7"/>